<organism evidence="2 3">
    <name type="scientific">Trifolium medium</name>
    <dbReference type="NCBI Taxonomy" id="97028"/>
    <lineage>
        <taxon>Eukaryota</taxon>
        <taxon>Viridiplantae</taxon>
        <taxon>Streptophyta</taxon>
        <taxon>Embryophyta</taxon>
        <taxon>Tracheophyta</taxon>
        <taxon>Spermatophyta</taxon>
        <taxon>Magnoliopsida</taxon>
        <taxon>eudicotyledons</taxon>
        <taxon>Gunneridae</taxon>
        <taxon>Pentapetalae</taxon>
        <taxon>rosids</taxon>
        <taxon>fabids</taxon>
        <taxon>Fabales</taxon>
        <taxon>Fabaceae</taxon>
        <taxon>Papilionoideae</taxon>
        <taxon>50 kb inversion clade</taxon>
        <taxon>NPAAA clade</taxon>
        <taxon>Hologalegina</taxon>
        <taxon>IRL clade</taxon>
        <taxon>Trifolieae</taxon>
        <taxon>Trifolium</taxon>
    </lineage>
</organism>
<dbReference type="AlphaFoldDB" id="A0A392T5M9"/>
<protein>
    <submittedName>
        <fullName evidence="2">Uncharacterized protein</fullName>
    </submittedName>
</protein>
<feature type="region of interest" description="Disordered" evidence="1">
    <location>
        <begin position="1"/>
        <end position="26"/>
    </location>
</feature>
<comment type="caution">
    <text evidence="2">The sequence shown here is derived from an EMBL/GenBank/DDBJ whole genome shotgun (WGS) entry which is preliminary data.</text>
</comment>
<feature type="non-terminal residue" evidence="2">
    <location>
        <position position="1"/>
    </location>
</feature>
<accession>A0A392T5M9</accession>
<reference evidence="2 3" key="1">
    <citation type="journal article" date="2018" name="Front. Plant Sci.">
        <title>Red Clover (Trifolium pratense) and Zigzag Clover (T. medium) - A Picture of Genomic Similarities and Differences.</title>
        <authorList>
            <person name="Dluhosova J."/>
            <person name="Istvanek J."/>
            <person name="Nedelnik J."/>
            <person name="Repkova J."/>
        </authorList>
    </citation>
    <scope>NUCLEOTIDE SEQUENCE [LARGE SCALE GENOMIC DNA]</scope>
    <source>
        <strain evidence="3">cv. 10/8</strain>
        <tissue evidence="2">Leaf</tissue>
    </source>
</reference>
<sequence>GGRACARAPPRRQIATEMGVKEDPEL</sequence>
<proteinExistence type="predicted"/>
<dbReference type="EMBL" id="LXQA010500424">
    <property type="protein sequence ID" value="MCI55707.1"/>
    <property type="molecule type" value="Genomic_DNA"/>
</dbReference>
<feature type="compositionally biased region" description="Low complexity" evidence="1">
    <location>
        <begin position="1"/>
        <end position="12"/>
    </location>
</feature>
<evidence type="ECO:0000313" key="2">
    <source>
        <dbReference type="EMBL" id="MCI55707.1"/>
    </source>
</evidence>
<name>A0A392T5M9_9FABA</name>
<keyword evidence="3" id="KW-1185">Reference proteome</keyword>
<evidence type="ECO:0000313" key="3">
    <source>
        <dbReference type="Proteomes" id="UP000265520"/>
    </source>
</evidence>
<evidence type="ECO:0000256" key="1">
    <source>
        <dbReference type="SAM" id="MobiDB-lite"/>
    </source>
</evidence>
<dbReference type="Proteomes" id="UP000265520">
    <property type="component" value="Unassembled WGS sequence"/>
</dbReference>